<protein>
    <submittedName>
        <fullName evidence="1">Uncharacterized protein</fullName>
    </submittedName>
</protein>
<organism evidence="1 2">
    <name type="scientific">Parathermosynechococcus lividus PCC 6715</name>
    <dbReference type="NCBI Taxonomy" id="1917166"/>
    <lineage>
        <taxon>Bacteria</taxon>
        <taxon>Bacillati</taxon>
        <taxon>Cyanobacteriota</taxon>
        <taxon>Cyanophyceae</taxon>
        <taxon>Acaryochloridales</taxon>
        <taxon>Thermosynechococcaceae</taxon>
        <taxon>Parathermosynechococcus</taxon>
    </lineage>
</organism>
<reference evidence="2" key="2">
    <citation type="journal article" date="2022" name="Front. Microbiol.">
        <title>Comparative Genomic Analysis Revealed Distinct Molecular Components and Organization of CO2-Concentrating Mechanism in Thermophilic Cyanobacteria.</title>
        <authorList>
            <person name="Tang J."/>
            <person name="Zhou H."/>
            <person name="Yao D."/>
            <person name="Riaz S."/>
            <person name="You D."/>
            <person name="Klepacz-Smolka A."/>
            <person name="Daroch M."/>
        </authorList>
    </citation>
    <scope>NUCLEOTIDE SEQUENCE [LARGE SCALE GENOMIC DNA]</scope>
    <source>
        <strain evidence="2">PCC 6715</strain>
    </source>
</reference>
<dbReference type="OrthoDB" id="574542at2"/>
<name>A0A2D2Q3U1_PARLV</name>
<reference evidence="1 2" key="1">
    <citation type="submission" date="2016-11" db="EMBL/GenBank/DDBJ databases">
        <title>Complete genome sequence of thermophilic cyanobacteria strain Synechococcus sp. PCC6715.</title>
        <authorList>
            <person name="Tang J."/>
            <person name="Daroch M."/>
            <person name="Liang Y."/>
            <person name="Jiang D."/>
            <person name="Shah M."/>
        </authorList>
    </citation>
    <scope>NUCLEOTIDE SEQUENCE [LARGE SCALE GENOMIC DNA]</scope>
    <source>
        <strain evidence="1 2">PCC 6715</strain>
    </source>
</reference>
<gene>
    <name evidence="1" type="ORF">BRW62_10505</name>
</gene>
<dbReference type="KEGG" id="slw:BRW62_10505"/>
<keyword evidence="2" id="KW-1185">Reference proteome</keyword>
<accession>A0A2D2Q3U1</accession>
<evidence type="ECO:0000313" key="2">
    <source>
        <dbReference type="Proteomes" id="UP000231057"/>
    </source>
</evidence>
<sequence length="79" mass="9077">MKPPIRPLASEADAELQDLVTRRRQLVDLLTAEQNRLSGLRGTAQADIAAHIAWRKDRIQQLDEQIDTQIHPCQRDYAF</sequence>
<dbReference type="Proteomes" id="UP000231057">
    <property type="component" value="Chromosome"/>
</dbReference>
<dbReference type="RefSeq" id="WP_099799437.1">
    <property type="nucleotide sequence ID" value="NZ_CP018092.1"/>
</dbReference>
<proteinExistence type="predicted"/>
<dbReference type="AlphaFoldDB" id="A0A2D2Q3U1"/>
<evidence type="ECO:0000313" key="1">
    <source>
        <dbReference type="EMBL" id="ATS19099.1"/>
    </source>
</evidence>
<dbReference type="EMBL" id="CP018092">
    <property type="protein sequence ID" value="ATS19099.1"/>
    <property type="molecule type" value="Genomic_DNA"/>
</dbReference>